<dbReference type="RefSeq" id="WP_094997837.1">
    <property type="nucleotide sequence ID" value="NZ_BMJL01000004.1"/>
</dbReference>
<dbReference type="Proteomes" id="UP000215244">
    <property type="component" value="Chromosome"/>
</dbReference>
<evidence type="ECO:0008006" key="3">
    <source>
        <dbReference type="Google" id="ProtNLM"/>
    </source>
</evidence>
<protein>
    <recommendedName>
        <fullName evidence="3">Selenophosphate synthetase</fullName>
    </recommendedName>
</protein>
<accession>A0A223V7F6</accession>
<keyword evidence="2" id="KW-1185">Reference proteome</keyword>
<dbReference type="PROSITE" id="PS51257">
    <property type="entry name" value="PROKAR_LIPOPROTEIN"/>
    <property type="match status" value="1"/>
</dbReference>
<organism evidence="1 2">
    <name type="scientific">Maribacter cobaltidurans</name>
    <dbReference type="NCBI Taxonomy" id="1178778"/>
    <lineage>
        <taxon>Bacteria</taxon>
        <taxon>Pseudomonadati</taxon>
        <taxon>Bacteroidota</taxon>
        <taxon>Flavobacteriia</taxon>
        <taxon>Flavobacteriales</taxon>
        <taxon>Flavobacteriaceae</taxon>
        <taxon>Maribacter</taxon>
    </lineage>
</organism>
<proteinExistence type="predicted"/>
<dbReference type="KEGG" id="marb:CJ263_13940"/>
<name>A0A223V7F6_9FLAO</name>
<reference evidence="1 2" key="1">
    <citation type="submission" date="2017-08" db="EMBL/GenBank/DDBJ databases">
        <title>The complete genome sequence of Maribacter sp. B1, isolated from deep-sea sediment.</title>
        <authorList>
            <person name="Wu Y.-H."/>
            <person name="Cheng H."/>
            <person name="Xu X.-W."/>
        </authorList>
    </citation>
    <scope>NUCLEOTIDE SEQUENCE [LARGE SCALE GENOMIC DNA]</scope>
    <source>
        <strain evidence="1 2">B1</strain>
    </source>
</reference>
<dbReference type="EMBL" id="CP022957">
    <property type="protein sequence ID" value="ASV31226.1"/>
    <property type="molecule type" value="Genomic_DNA"/>
</dbReference>
<sequence length="226" mass="26672">MKKTFVLQILLLILISSCKSNGKKEQEQEMVEKENTILEKIAQANGYDNWRNIERIKFTFNVDRDSSHFERTWQWNPRTNDVVFMTHEDTLSYNRKEMDSVIAKTDAGFINDKYWMLAPYQLVWDQNSFTYEHQDAVQAPMSQDTLQQLTIVYGNEGGYTPGDAYDFYFGDDHVIKEWVFRRGNQEEPNMVTSWEDYKNFDGLNIATMHKMGEGNFQLYFTGIEVE</sequence>
<evidence type="ECO:0000313" key="1">
    <source>
        <dbReference type="EMBL" id="ASV31226.1"/>
    </source>
</evidence>
<evidence type="ECO:0000313" key="2">
    <source>
        <dbReference type="Proteomes" id="UP000215244"/>
    </source>
</evidence>
<dbReference type="AlphaFoldDB" id="A0A223V7F6"/>
<gene>
    <name evidence="1" type="ORF">CJ263_13940</name>
</gene>
<dbReference type="OrthoDB" id="892266at2"/>